<dbReference type="Proteomes" id="UP000765507">
    <property type="component" value="Unassembled WGS sequence"/>
</dbReference>
<keyword evidence="3" id="KW-1185">Reference proteome</keyword>
<feature type="region of interest" description="Disordered" evidence="1">
    <location>
        <begin position="1"/>
        <end position="240"/>
    </location>
</feature>
<evidence type="ECO:0000256" key="1">
    <source>
        <dbReference type="SAM" id="MobiDB-lite"/>
    </source>
</evidence>
<name>A0A8T1RW60_CHESE</name>
<feature type="compositionally biased region" description="Basic and acidic residues" evidence="1">
    <location>
        <begin position="53"/>
        <end position="68"/>
    </location>
</feature>
<accession>A0A8T1RW60</accession>
<comment type="caution">
    <text evidence="2">The sequence shown here is derived from an EMBL/GenBank/DDBJ whole genome shotgun (WGS) entry which is preliminary data.</text>
</comment>
<sequence length="240" mass="23748">QRTQETESGLVGDPSATRGAKDPGDRAAFGWRPLPHSGGEGPRSLRNGGGDARGPEDVAEGGHPRVPGERGSPSQRLRGAAGSSGQRGFPCTLAGRSGGPKDSSPTPRGAEPGAPRRGGQESGDLAAPAQTPLRNAGAGLGAAGAPSREGAQDGERRGAGGRLRGAAPPLLQRLLPPLRGCGLHPPASSLPHRSDWTLPGPGAGPLLPPRGPPPPAAGPPAGAPRRPLPPSLPPADTAGG</sequence>
<organism evidence="2 3">
    <name type="scientific">Chelydra serpentina</name>
    <name type="common">Snapping turtle</name>
    <name type="synonym">Testudo serpentina</name>
    <dbReference type="NCBI Taxonomy" id="8475"/>
    <lineage>
        <taxon>Eukaryota</taxon>
        <taxon>Metazoa</taxon>
        <taxon>Chordata</taxon>
        <taxon>Craniata</taxon>
        <taxon>Vertebrata</taxon>
        <taxon>Euteleostomi</taxon>
        <taxon>Archelosauria</taxon>
        <taxon>Testudinata</taxon>
        <taxon>Testudines</taxon>
        <taxon>Cryptodira</taxon>
        <taxon>Durocryptodira</taxon>
        <taxon>Americhelydia</taxon>
        <taxon>Chelydroidea</taxon>
        <taxon>Chelydridae</taxon>
        <taxon>Chelydra</taxon>
    </lineage>
</organism>
<feature type="compositionally biased region" description="Low complexity" evidence="1">
    <location>
        <begin position="105"/>
        <end position="117"/>
    </location>
</feature>
<dbReference type="EMBL" id="JAHGAV010003788">
    <property type="protein sequence ID" value="KAG6920820.1"/>
    <property type="molecule type" value="Genomic_DNA"/>
</dbReference>
<evidence type="ECO:0000313" key="2">
    <source>
        <dbReference type="EMBL" id="KAG6920820.1"/>
    </source>
</evidence>
<proteinExistence type="predicted"/>
<feature type="compositionally biased region" description="Pro residues" evidence="1">
    <location>
        <begin position="206"/>
        <end position="233"/>
    </location>
</feature>
<protein>
    <submittedName>
        <fullName evidence="2">Uncharacterized protein</fullName>
    </submittedName>
</protein>
<feature type="compositionally biased region" description="Low complexity" evidence="1">
    <location>
        <begin position="164"/>
        <end position="186"/>
    </location>
</feature>
<evidence type="ECO:0000313" key="3">
    <source>
        <dbReference type="Proteomes" id="UP000765507"/>
    </source>
</evidence>
<reference evidence="2 3" key="1">
    <citation type="journal article" date="2020" name="G3 (Bethesda)">
        <title>Draft Genome of the Common Snapping Turtle, Chelydra serpentina, a Model for Phenotypic Plasticity in Reptiles.</title>
        <authorList>
            <person name="Das D."/>
            <person name="Singh S.K."/>
            <person name="Bierstedt J."/>
            <person name="Erickson A."/>
            <person name="Galli G.L.J."/>
            <person name="Crossley D.A. 2nd"/>
            <person name="Rhen T."/>
        </authorList>
    </citation>
    <scope>NUCLEOTIDE SEQUENCE [LARGE SCALE GENOMIC DNA]</scope>
    <source>
        <strain evidence="2">KW</strain>
    </source>
</reference>
<gene>
    <name evidence="2" type="ORF">G0U57_013508</name>
</gene>
<dbReference type="AlphaFoldDB" id="A0A8T1RW60"/>
<feature type="non-terminal residue" evidence="2">
    <location>
        <position position="1"/>
    </location>
</feature>